<evidence type="ECO:0000256" key="3">
    <source>
        <dbReference type="ARBA" id="ARBA00023277"/>
    </source>
</evidence>
<dbReference type="InterPro" id="IPR001764">
    <property type="entry name" value="Glyco_hydro_3_N"/>
</dbReference>
<dbReference type="InterPro" id="IPR026891">
    <property type="entry name" value="Fn3-like"/>
</dbReference>
<feature type="chain" id="PRO_5003058248" evidence="5">
    <location>
        <begin position="21"/>
        <end position="770"/>
    </location>
</feature>
<dbReference type="KEGG" id="ash:AL1_02170"/>
<evidence type="ECO:0000313" key="7">
    <source>
        <dbReference type="EMBL" id="CBK62920.1"/>
    </source>
</evidence>
<keyword evidence="5" id="KW-0732">Signal</keyword>
<organism evidence="7 8">
    <name type="scientific">Alistipes shahii WAL 8301</name>
    <dbReference type="NCBI Taxonomy" id="717959"/>
    <lineage>
        <taxon>Bacteria</taxon>
        <taxon>Pseudomonadati</taxon>
        <taxon>Bacteroidota</taxon>
        <taxon>Bacteroidia</taxon>
        <taxon>Bacteroidales</taxon>
        <taxon>Rikenellaceae</taxon>
        <taxon>Alistipes</taxon>
    </lineage>
</organism>
<dbReference type="Gene3D" id="3.40.50.1700">
    <property type="entry name" value="Glycoside hydrolase family 3 C-terminal domain"/>
    <property type="match status" value="1"/>
</dbReference>
<dbReference type="CAZy" id="GH3">
    <property type="family name" value="Glycoside Hydrolase Family 3"/>
</dbReference>
<dbReference type="SUPFAM" id="SSF52279">
    <property type="entry name" value="Beta-D-glucan exohydrolase, C-terminal domain"/>
    <property type="match status" value="1"/>
</dbReference>
<dbReference type="InterPro" id="IPR002772">
    <property type="entry name" value="Glyco_hydro_3_C"/>
</dbReference>
<dbReference type="GO" id="GO:0005975">
    <property type="term" value="P:carbohydrate metabolic process"/>
    <property type="evidence" value="ECO:0007669"/>
    <property type="project" value="InterPro"/>
</dbReference>
<dbReference type="GO" id="GO:0008422">
    <property type="term" value="F:beta-glucosidase activity"/>
    <property type="evidence" value="ECO:0007669"/>
    <property type="project" value="UniProtKB-EC"/>
</dbReference>
<keyword evidence="8" id="KW-1185">Reference proteome</keyword>
<reference evidence="7 8" key="1">
    <citation type="submission" date="2010-03" db="EMBL/GenBank/DDBJ databases">
        <title>The genome sequence of Alistipes shahii WAL 8301.</title>
        <authorList>
            <consortium name="metaHIT consortium -- http://www.metahit.eu/"/>
            <person name="Pajon A."/>
            <person name="Turner K."/>
            <person name="Parkhill J."/>
        </authorList>
    </citation>
    <scope>NUCLEOTIDE SEQUENCE [LARGE SCALE GENOMIC DNA]</scope>
    <source>
        <strain evidence="7 8">WAL 8301</strain>
    </source>
</reference>
<dbReference type="EMBL" id="FP929032">
    <property type="protein sequence ID" value="CBK62920.1"/>
    <property type="molecule type" value="Genomic_DNA"/>
</dbReference>
<evidence type="ECO:0000256" key="1">
    <source>
        <dbReference type="ARBA" id="ARBA00005336"/>
    </source>
</evidence>
<dbReference type="InterPro" id="IPR017853">
    <property type="entry name" value="GH"/>
</dbReference>
<dbReference type="InterPro" id="IPR036962">
    <property type="entry name" value="Glyco_hydro_3_N_sf"/>
</dbReference>
<feature type="signal peptide" evidence="5">
    <location>
        <begin position="1"/>
        <end position="20"/>
    </location>
</feature>
<comment type="similarity">
    <text evidence="1 4">Belongs to the glycosyl hydrolase 3 family.</text>
</comment>
<keyword evidence="4 7" id="KW-0326">Glycosidase</keyword>
<keyword evidence="2 4" id="KW-0378">Hydrolase</keyword>
<dbReference type="AlphaFoldDB" id="D4IJ08"/>
<dbReference type="Gene3D" id="2.60.40.10">
    <property type="entry name" value="Immunoglobulins"/>
    <property type="match status" value="1"/>
</dbReference>
<dbReference type="InterPro" id="IPR019800">
    <property type="entry name" value="Glyco_hydro_3_AS"/>
</dbReference>
<reference evidence="7 8" key="2">
    <citation type="submission" date="2010-03" db="EMBL/GenBank/DDBJ databases">
        <authorList>
            <person name="Pajon A."/>
        </authorList>
    </citation>
    <scope>NUCLEOTIDE SEQUENCE [LARGE SCALE GENOMIC DNA]</scope>
    <source>
        <strain evidence="7 8">WAL 8301</strain>
    </source>
</reference>
<dbReference type="Pfam" id="PF01915">
    <property type="entry name" value="Glyco_hydro_3_C"/>
    <property type="match status" value="1"/>
</dbReference>
<evidence type="ECO:0000256" key="2">
    <source>
        <dbReference type="ARBA" id="ARBA00022801"/>
    </source>
</evidence>
<dbReference type="InterPro" id="IPR050288">
    <property type="entry name" value="Cellulose_deg_GH3"/>
</dbReference>
<dbReference type="Pfam" id="PF14310">
    <property type="entry name" value="Fn3-like"/>
    <property type="match status" value="1"/>
</dbReference>
<feature type="domain" description="Fibronectin type III-like" evidence="6">
    <location>
        <begin position="662"/>
        <end position="732"/>
    </location>
</feature>
<evidence type="ECO:0000313" key="8">
    <source>
        <dbReference type="Proteomes" id="UP000008794"/>
    </source>
</evidence>
<dbReference type="Pfam" id="PF00933">
    <property type="entry name" value="Glyco_hydro_3"/>
    <property type="match status" value="1"/>
</dbReference>
<dbReference type="FunFam" id="2.60.40.10:FF:000495">
    <property type="entry name" value="Periplasmic beta-glucosidase"/>
    <property type="match status" value="1"/>
</dbReference>
<evidence type="ECO:0000256" key="5">
    <source>
        <dbReference type="SAM" id="SignalP"/>
    </source>
</evidence>
<name>D4IJ08_9BACT</name>
<dbReference type="PANTHER" id="PTHR42715">
    <property type="entry name" value="BETA-GLUCOSIDASE"/>
    <property type="match status" value="1"/>
</dbReference>
<dbReference type="STRING" id="717959.AL1_02170"/>
<proteinExistence type="inferred from homology"/>
<dbReference type="InterPro" id="IPR013783">
    <property type="entry name" value="Ig-like_fold"/>
</dbReference>
<dbReference type="PROSITE" id="PS00775">
    <property type="entry name" value="GLYCOSYL_HYDROL_F3"/>
    <property type="match status" value="1"/>
</dbReference>
<keyword evidence="3" id="KW-0119">Carbohydrate metabolism</keyword>
<dbReference type="InterPro" id="IPR036881">
    <property type="entry name" value="Glyco_hydro_3_C_sf"/>
</dbReference>
<dbReference type="PRINTS" id="PR00133">
    <property type="entry name" value="GLHYDRLASE3"/>
</dbReference>
<protein>
    <submittedName>
        <fullName evidence="7">Beta-glucosidase-related glycosidases</fullName>
        <ecNumber evidence="7">3.2.1.21</ecNumber>
    </submittedName>
</protein>
<accession>D4IJ08</accession>
<sequence>MKNKILLKSLAGLCALAAVACGGGPGPQGSVAVYLDESQPIEKRVEDALSRMTLEEKVAILHAQSKFSSAGVPRLGIPEVWCTDGPHGIRPEVLWDEWDQAGWTNDSCTAFPALTCLAATWNPEMSALYGKSIGEEARYREKDILLGPGVNIYRTPLNGRNFEYMGEDPYLSSRMVVPYIEEVQKNGVAACVKHFALNNQEAHRHGIDVEVDDRALNEIYLPAFKAAVQEGGAWAVMGAYNKYKGEHCCHNRYLLNDILKRDWAFDGVVVSDWGGTHDTKQAAENGLDMEFGSWTDGLSWGASNAYDNYYLAAPYLDMLRKGEASTATLDDKARRVLRLIFRTAMNTRKPFGSLNSPEHLAAARRIAGEGMVLLKNEGGVLPIDLGRAKTIAVVGENAIKMMTVGGGSSSLKVRHEYTPLEGIRAAAAGKAEVIYERGYVGDVTGDYNGVKTGQDLSESRSEAQLIADAAAAARKADAVIFVGGLNKSNHQDCEGDDRLQYGLPYAQDKVIGALAEANPNLAVVIVSGNAVAMPWIDRVPAVLEAWFSGSEAGNALADVVFGAVNPSGKLPFTFPVRLEDNGAHALGEYPGADKVKYNESIFVGYRWHDKEQLKPLFAFGHGLSYTAFAVGNVKADRTTLAPNGSIRISADVTNTGDRAGAEVVQLYIGDEQSSLPRPVKELKGFQKVSLNPGQTRTVTFEITPGTVALLRRRKGCVGGRAGRVHGLCGRRVGRYSRHGGIRVEMIPQPERRSPRPLTGRGLFHCSVRMR</sequence>
<gene>
    <name evidence="7" type="ORF">AL1_02170</name>
</gene>
<dbReference type="Proteomes" id="UP000008794">
    <property type="component" value="Chromosome"/>
</dbReference>
<dbReference type="EC" id="3.2.1.21" evidence="7"/>
<dbReference type="SUPFAM" id="SSF51445">
    <property type="entry name" value="(Trans)glycosidases"/>
    <property type="match status" value="1"/>
</dbReference>
<dbReference type="PANTHER" id="PTHR42715:SF10">
    <property type="entry name" value="BETA-GLUCOSIDASE"/>
    <property type="match status" value="1"/>
</dbReference>
<dbReference type="HOGENOM" id="CLU_004542_4_1_10"/>
<evidence type="ECO:0000256" key="4">
    <source>
        <dbReference type="RuleBase" id="RU361161"/>
    </source>
</evidence>
<dbReference type="Gene3D" id="3.20.20.300">
    <property type="entry name" value="Glycoside hydrolase, family 3, N-terminal domain"/>
    <property type="match status" value="1"/>
</dbReference>
<dbReference type="PATRIC" id="fig|717959.3.peg.18"/>
<evidence type="ECO:0000259" key="6">
    <source>
        <dbReference type="SMART" id="SM01217"/>
    </source>
</evidence>
<dbReference type="PROSITE" id="PS51257">
    <property type="entry name" value="PROKAR_LIPOPROTEIN"/>
    <property type="match status" value="1"/>
</dbReference>
<dbReference type="SMART" id="SM01217">
    <property type="entry name" value="Fn3_like"/>
    <property type="match status" value="1"/>
</dbReference>